<reference evidence="1" key="2">
    <citation type="submission" date="2025-08" db="UniProtKB">
        <authorList>
            <consortium name="Ensembl"/>
        </authorList>
    </citation>
    <scope>IDENTIFICATION</scope>
    <source>
        <strain evidence="1">broiler</strain>
    </source>
</reference>
<accession>A0A8V0XYD1</accession>
<dbReference type="AlphaFoldDB" id="A0A8V0XYD1"/>
<name>A0A8V0XYD1_CHICK</name>
<keyword evidence="2" id="KW-1185">Reference proteome</keyword>
<evidence type="ECO:0000313" key="1">
    <source>
        <dbReference type="Ensembl" id="ENSGALP00010013297.1"/>
    </source>
</evidence>
<reference evidence="1" key="1">
    <citation type="submission" date="2020-11" db="EMBL/GenBank/DDBJ databases">
        <title>Gallus gallus (Chicken) genome, bGalGal1, GRCg7b, maternal haplotype autosomes + Z &amp; W.</title>
        <authorList>
            <person name="Warren W."/>
            <person name="Formenti G."/>
            <person name="Fedrigo O."/>
            <person name="Haase B."/>
            <person name="Mountcastle J."/>
            <person name="Balacco J."/>
            <person name="Tracey A."/>
            <person name="Schneider V."/>
            <person name="Okimoto R."/>
            <person name="Cheng H."/>
            <person name="Hawken R."/>
            <person name="Howe K."/>
            <person name="Jarvis E.D."/>
        </authorList>
    </citation>
    <scope>NUCLEOTIDE SEQUENCE [LARGE SCALE GENOMIC DNA]</scope>
    <source>
        <strain evidence="1">Broiler</strain>
    </source>
</reference>
<sequence length="100" mass="10734">MTSTVPSNPTILQFYDLYSPFQPNHSTLPPLVSGPIGGKLKGKKSRPVSACKSFTVCLAYGGASRAGVSLELRCLEKTLESLCKVLRSFLCYSFPCLGAT</sequence>
<protein>
    <submittedName>
        <fullName evidence="1">Uncharacterized protein</fullName>
    </submittedName>
</protein>
<reference evidence="1" key="3">
    <citation type="submission" date="2025-09" db="UniProtKB">
        <authorList>
            <consortium name="Ensembl"/>
        </authorList>
    </citation>
    <scope>IDENTIFICATION</scope>
    <source>
        <strain evidence="1">broiler</strain>
    </source>
</reference>
<organism evidence="1 2">
    <name type="scientific">Gallus gallus</name>
    <name type="common">Chicken</name>
    <dbReference type="NCBI Taxonomy" id="9031"/>
    <lineage>
        <taxon>Eukaryota</taxon>
        <taxon>Metazoa</taxon>
        <taxon>Chordata</taxon>
        <taxon>Craniata</taxon>
        <taxon>Vertebrata</taxon>
        <taxon>Euteleostomi</taxon>
        <taxon>Archelosauria</taxon>
        <taxon>Archosauria</taxon>
        <taxon>Dinosauria</taxon>
        <taxon>Saurischia</taxon>
        <taxon>Theropoda</taxon>
        <taxon>Coelurosauria</taxon>
        <taxon>Aves</taxon>
        <taxon>Neognathae</taxon>
        <taxon>Galloanserae</taxon>
        <taxon>Galliformes</taxon>
        <taxon>Phasianidae</taxon>
        <taxon>Phasianinae</taxon>
        <taxon>Gallus</taxon>
    </lineage>
</organism>
<evidence type="ECO:0000313" key="2">
    <source>
        <dbReference type="Proteomes" id="UP000000539"/>
    </source>
</evidence>
<dbReference type="Proteomes" id="UP000000539">
    <property type="component" value="Chromosome 7"/>
</dbReference>
<proteinExistence type="predicted"/>
<dbReference type="Ensembl" id="ENSGALT00010022997.1">
    <property type="protein sequence ID" value="ENSGALP00010013297.1"/>
    <property type="gene ID" value="ENSGALG00010009641.1"/>
</dbReference>